<dbReference type="SUPFAM" id="SSF103473">
    <property type="entry name" value="MFS general substrate transporter"/>
    <property type="match status" value="1"/>
</dbReference>
<feature type="transmembrane region" description="Helical" evidence="6">
    <location>
        <begin position="83"/>
        <end position="102"/>
    </location>
</feature>
<sequence>MAKPRFSAPVIRQLIILSTCRLAEPVSMTSVSPYLYYMVQSFGVPHKDIPFYVGITFACFSLSQVFTGIFWGRASDRFGRKPIMLLGMSGSLLCILAFGFSTSLPMAIVARSFSGLVNGNVGILRTMVAEMVPQKELQPRAFSVMPMIWTVGTTIGPTIGGVLADPVTNHPNWFKGEPPALLKKFPFCLPNLVNAALFVYGLVTGTLFLKETLDIKKNEPDRGRQIGKKIVGFFSQKSRHRKDMTDETASLLASSSSRIDEEVNLPAEVIKDSGPPPLMHAFTFQSTVNIIVYCLLSLHTITYDQLLPVLMSYPRDDTPRQGLKFAGGFAMPSSTIGLFYSTYGVVGIFLQFFLFPPVVNALGPLRTLKFVSLAFPVLYFLTPFALLLPRALQHPVLFFLLFAKSVSAIFSFPCSTILLTNSSPSLRLLGTLNGIAVTLAALSRGIGPALGGLAFTLGQKTGYGILPWFLLSGITTLGILPMILLVEGQGFPNKPVRESEGNEAGPLAK</sequence>
<evidence type="ECO:0000259" key="7">
    <source>
        <dbReference type="PROSITE" id="PS50850"/>
    </source>
</evidence>
<reference evidence="8 9" key="1">
    <citation type="submission" date="2017-04" db="EMBL/GenBank/DDBJ databases">
        <title>Draft genome sequence of Tuber borchii Vittad., a whitish edible truffle.</title>
        <authorList>
            <consortium name="DOE Joint Genome Institute"/>
            <person name="Murat C."/>
            <person name="Kuo A."/>
            <person name="Barry K.W."/>
            <person name="Clum A."/>
            <person name="Dockter R.B."/>
            <person name="Fauchery L."/>
            <person name="Iotti M."/>
            <person name="Kohler A."/>
            <person name="Labutti K."/>
            <person name="Lindquist E.A."/>
            <person name="Lipzen A."/>
            <person name="Ohm R.A."/>
            <person name="Wang M."/>
            <person name="Grigoriev I.V."/>
            <person name="Zambonelli A."/>
            <person name="Martin F.M."/>
        </authorList>
    </citation>
    <scope>NUCLEOTIDE SEQUENCE [LARGE SCALE GENOMIC DNA]</scope>
    <source>
        <strain evidence="8 9">Tbo3840</strain>
    </source>
</reference>
<comment type="subcellular location">
    <subcellularLocation>
        <location evidence="1">Membrane</location>
        <topology evidence="1">Multi-pass membrane protein</topology>
    </subcellularLocation>
</comment>
<dbReference type="GO" id="GO:0016020">
    <property type="term" value="C:membrane"/>
    <property type="evidence" value="ECO:0007669"/>
    <property type="project" value="UniProtKB-SubCell"/>
</dbReference>
<feature type="transmembrane region" description="Helical" evidence="6">
    <location>
        <begin position="141"/>
        <end position="164"/>
    </location>
</feature>
<evidence type="ECO:0000256" key="2">
    <source>
        <dbReference type="ARBA" id="ARBA00022448"/>
    </source>
</evidence>
<evidence type="ECO:0000256" key="6">
    <source>
        <dbReference type="SAM" id="Phobius"/>
    </source>
</evidence>
<feature type="transmembrane region" description="Helical" evidence="6">
    <location>
        <begin position="465"/>
        <end position="486"/>
    </location>
</feature>
<dbReference type="CDD" id="cd17330">
    <property type="entry name" value="MFS_SLC46_TetA_like"/>
    <property type="match status" value="1"/>
</dbReference>
<keyword evidence="9" id="KW-1185">Reference proteome</keyword>
<keyword evidence="4 6" id="KW-1133">Transmembrane helix</keyword>
<comment type="caution">
    <text evidence="8">The sequence shown here is derived from an EMBL/GenBank/DDBJ whole genome shotgun (WGS) entry which is preliminary data.</text>
</comment>
<dbReference type="Proteomes" id="UP000244722">
    <property type="component" value="Unassembled WGS sequence"/>
</dbReference>
<dbReference type="InterPro" id="IPR036259">
    <property type="entry name" value="MFS_trans_sf"/>
</dbReference>
<dbReference type="GO" id="GO:0022857">
    <property type="term" value="F:transmembrane transporter activity"/>
    <property type="evidence" value="ECO:0007669"/>
    <property type="project" value="InterPro"/>
</dbReference>
<keyword evidence="3 6" id="KW-0812">Transmembrane</keyword>
<evidence type="ECO:0000313" key="9">
    <source>
        <dbReference type="Proteomes" id="UP000244722"/>
    </source>
</evidence>
<evidence type="ECO:0000313" key="8">
    <source>
        <dbReference type="EMBL" id="PUU76305.1"/>
    </source>
</evidence>
<dbReference type="Pfam" id="PF07690">
    <property type="entry name" value="MFS_1"/>
    <property type="match status" value="1"/>
</dbReference>
<dbReference type="AlphaFoldDB" id="A0A2T6ZLD9"/>
<dbReference type="PROSITE" id="PS50850">
    <property type="entry name" value="MFS"/>
    <property type="match status" value="1"/>
</dbReference>
<feature type="transmembrane region" description="Helical" evidence="6">
    <location>
        <begin position="396"/>
        <end position="419"/>
    </location>
</feature>
<feature type="domain" description="Major facilitator superfamily (MFS) profile" evidence="7">
    <location>
        <begin position="13"/>
        <end position="490"/>
    </location>
</feature>
<feature type="transmembrane region" description="Helical" evidence="6">
    <location>
        <begin position="431"/>
        <end position="453"/>
    </location>
</feature>
<dbReference type="EMBL" id="NESQ01000193">
    <property type="protein sequence ID" value="PUU76305.1"/>
    <property type="molecule type" value="Genomic_DNA"/>
</dbReference>
<dbReference type="PANTHER" id="PTHR23504:SF8">
    <property type="entry name" value="TRANSPORTER, PUTATIVE (AFU_ORTHOLOGUE AFUA_1G03730)-RELATED"/>
    <property type="match status" value="1"/>
</dbReference>
<accession>A0A2T6ZLD9</accession>
<dbReference type="PANTHER" id="PTHR23504">
    <property type="entry name" value="MAJOR FACILITATOR SUPERFAMILY DOMAIN-CONTAINING PROTEIN 10"/>
    <property type="match status" value="1"/>
</dbReference>
<dbReference type="OrthoDB" id="10262656at2759"/>
<dbReference type="Gene3D" id="1.20.1250.20">
    <property type="entry name" value="MFS general substrate transporter like domains"/>
    <property type="match status" value="1"/>
</dbReference>
<protein>
    <submittedName>
        <fullName evidence="8">Major facilitator superfamily domain-containing protein</fullName>
    </submittedName>
</protein>
<proteinExistence type="predicted"/>
<keyword evidence="5 6" id="KW-0472">Membrane</keyword>
<name>A0A2T6ZLD9_TUBBO</name>
<feature type="transmembrane region" description="Helical" evidence="6">
    <location>
        <begin position="49"/>
        <end position="71"/>
    </location>
</feature>
<feature type="transmembrane region" description="Helical" evidence="6">
    <location>
        <begin position="184"/>
        <end position="209"/>
    </location>
</feature>
<gene>
    <name evidence="8" type="ORF">B9Z19DRAFT_1088597</name>
</gene>
<evidence type="ECO:0000256" key="4">
    <source>
        <dbReference type="ARBA" id="ARBA00022989"/>
    </source>
</evidence>
<feature type="transmembrane region" description="Helical" evidence="6">
    <location>
        <begin position="108"/>
        <end position="129"/>
    </location>
</feature>
<dbReference type="InterPro" id="IPR020846">
    <property type="entry name" value="MFS_dom"/>
</dbReference>
<feature type="transmembrane region" description="Helical" evidence="6">
    <location>
        <begin position="338"/>
        <end position="358"/>
    </location>
</feature>
<dbReference type="InterPro" id="IPR011701">
    <property type="entry name" value="MFS"/>
</dbReference>
<evidence type="ECO:0000256" key="5">
    <source>
        <dbReference type="ARBA" id="ARBA00023136"/>
    </source>
</evidence>
<evidence type="ECO:0000256" key="3">
    <source>
        <dbReference type="ARBA" id="ARBA00022692"/>
    </source>
</evidence>
<evidence type="ECO:0000256" key="1">
    <source>
        <dbReference type="ARBA" id="ARBA00004141"/>
    </source>
</evidence>
<keyword evidence="2" id="KW-0813">Transport</keyword>
<feature type="transmembrane region" description="Helical" evidence="6">
    <location>
        <begin position="370"/>
        <end position="389"/>
    </location>
</feature>
<organism evidence="8 9">
    <name type="scientific">Tuber borchii</name>
    <name type="common">White truffle</name>
    <dbReference type="NCBI Taxonomy" id="42251"/>
    <lineage>
        <taxon>Eukaryota</taxon>
        <taxon>Fungi</taxon>
        <taxon>Dikarya</taxon>
        <taxon>Ascomycota</taxon>
        <taxon>Pezizomycotina</taxon>
        <taxon>Pezizomycetes</taxon>
        <taxon>Pezizales</taxon>
        <taxon>Tuberaceae</taxon>
        <taxon>Tuber</taxon>
    </lineage>
</organism>